<protein>
    <submittedName>
        <fullName evidence="1">Uncharacterized protein</fullName>
    </submittedName>
</protein>
<name>A0A1Y6CBZ8_9BACT</name>
<organism evidence="1 2">
    <name type="scientific">Pseudobacteriovorax antillogorgiicola</name>
    <dbReference type="NCBI Taxonomy" id="1513793"/>
    <lineage>
        <taxon>Bacteria</taxon>
        <taxon>Pseudomonadati</taxon>
        <taxon>Bdellovibrionota</taxon>
        <taxon>Oligoflexia</taxon>
        <taxon>Oligoflexales</taxon>
        <taxon>Pseudobacteriovoracaceae</taxon>
        <taxon>Pseudobacteriovorax</taxon>
    </lineage>
</organism>
<keyword evidence="2" id="KW-1185">Reference proteome</keyword>
<gene>
    <name evidence="1" type="ORF">SAMN06296036_113160</name>
</gene>
<dbReference type="AlphaFoldDB" id="A0A1Y6CBZ8"/>
<evidence type="ECO:0000313" key="2">
    <source>
        <dbReference type="Proteomes" id="UP000192907"/>
    </source>
</evidence>
<proteinExistence type="predicted"/>
<accession>A0A1Y6CBZ8</accession>
<evidence type="ECO:0000313" key="1">
    <source>
        <dbReference type="EMBL" id="SMF44878.1"/>
    </source>
</evidence>
<dbReference type="Proteomes" id="UP000192907">
    <property type="component" value="Unassembled WGS sequence"/>
</dbReference>
<dbReference type="STRING" id="1513793.SAMN06296036_113160"/>
<sequence>MTQNGDGSTTFSTIDFGYYGIAIPDRVELEILANGISLDRIDITANFEEKLFRGVILRSFYYEAVDFFNYGDAIGFRVHVSRVEERQTYPKVDWYEASVLFGTCL</sequence>
<dbReference type="EMBL" id="FWZT01000013">
    <property type="protein sequence ID" value="SMF44878.1"/>
    <property type="molecule type" value="Genomic_DNA"/>
</dbReference>
<reference evidence="2" key="1">
    <citation type="submission" date="2017-04" db="EMBL/GenBank/DDBJ databases">
        <authorList>
            <person name="Varghese N."/>
            <person name="Submissions S."/>
        </authorList>
    </citation>
    <scope>NUCLEOTIDE SEQUENCE [LARGE SCALE GENOMIC DNA]</scope>
    <source>
        <strain evidence="2">RKEM611</strain>
    </source>
</reference>